<evidence type="ECO:0000313" key="3">
    <source>
        <dbReference type="EMBL" id="MDP1026430.1"/>
    </source>
</evidence>
<dbReference type="InterPro" id="IPR011992">
    <property type="entry name" value="EF-hand-dom_pair"/>
</dbReference>
<name>A0ABT9EHH7_9SPHN</name>
<dbReference type="SUPFAM" id="SSF47473">
    <property type="entry name" value="EF-hand"/>
    <property type="match status" value="1"/>
</dbReference>
<protein>
    <submittedName>
        <fullName evidence="3">EF-hand domain-containing protein</fullName>
    </submittedName>
</protein>
<sequence length="219" mass="23391">MALDLGISPHAVEKRLKMARTKLGLSSSLAAARLLAEAEGYQILVPQPPDLFSGAGQGKGAAAAASPIGADARRHRKGSIMFAALLLMAIVQDVPAPATDQPVMKNEKGDDVTARKVGLDEAAAFDREGFRQKDLDHSGFLDPREASSMEPRDAGRDANLPPAPVTGSRDPAAERKWMAKLDNDRDGRVSETEYVDYMLPWTLGGGVPAEWHPAAVVKN</sequence>
<dbReference type="PROSITE" id="PS00018">
    <property type="entry name" value="EF_HAND_1"/>
    <property type="match status" value="1"/>
</dbReference>
<evidence type="ECO:0000256" key="1">
    <source>
        <dbReference type="SAM" id="MobiDB-lite"/>
    </source>
</evidence>
<dbReference type="InterPro" id="IPR002048">
    <property type="entry name" value="EF_hand_dom"/>
</dbReference>
<evidence type="ECO:0000313" key="4">
    <source>
        <dbReference type="Proteomes" id="UP001230685"/>
    </source>
</evidence>
<dbReference type="EMBL" id="JAUUDS010000001">
    <property type="protein sequence ID" value="MDP1026430.1"/>
    <property type="molecule type" value="Genomic_DNA"/>
</dbReference>
<dbReference type="Gene3D" id="1.10.238.10">
    <property type="entry name" value="EF-hand"/>
    <property type="match status" value="1"/>
</dbReference>
<accession>A0ABT9EHH7</accession>
<feature type="domain" description="EF-hand" evidence="2">
    <location>
        <begin position="169"/>
        <end position="204"/>
    </location>
</feature>
<dbReference type="PROSITE" id="PS50222">
    <property type="entry name" value="EF_HAND_2"/>
    <property type="match status" value="1"/>
</dbReference>
<feature type="compositionally biased region" description="Basic and acidic residues" evidence="1">
    <location>
        <begin position="134"/>
        <end position="156"/>
    </location>
</feature>
<evidence type="ECO:0000259" key="2">
    <source>
        <dbReference type="PROSITE" id="PS50222"/>
    </source>
</evidence>
<keyword evidence="4" id="KW-1185">Reference proteome</keyword>
<gene>
    <name evidence="3" type="ORF">Q5H91_04335</name>
</gene>
<reference evidence="3 4" key="1">
    <citation type="submission" date="2023-07" db="EMBL/GenBank/DDBJ databases">
        <authorList>
            <person name="Kim M.K."/>
        </authorList>
    </citation>
    <scope>NUCLEOTIDE SEQUENCE [LARGE SCALE GENOMIC DNA]</scope>
    <source>
        <strain evidence="3 4">KR1UV-12</strain>
    </source>
</reference>
<organism evidence="3 4">
    <name type="scientific">Sphingomonas aurea</name>
    <dbReference type="NCBI Taxonomy" id="3063994"/>
    <lineage>
        <taxon>Bacteria</taxon>
        <taxon>Pseudomonadati</taxon>
        <taxon>Pseudomonadota</taxon>
        <taxon>Alphaproteobacteria</taxon>
        <taxon>Sphingomonadales</taxon>
        <taxon>Sphingomonadaceae</taxon>
        <taxon>Sphingomonas</taxon>
    </lineage>
</organism>
<proteinExistence type="predicted"/>
<dbReference type="InterPro" id="IPR018247">
    <property type="entry name" value="EF_Hand_1_Ca_BS"/>
</dbReference>
<dbReference type="RefSeq" id="WP_305171990.1">
    <property type="nucleotide sequence ID" value="NZ_JAUUDS010000001.1"/>
</dbReference>
<dbReference type="Proteomes" id="UP001230685">
    <property type="component" value="Unassembled WGS sequence"/>
</dbReference>
<comment type="caution">
    <text evidence="3">The sequence shown here is derived from an EMBL/GenBank/DDBJ whole genome shotgun (WGS) entry which is preliminary data.</text>
</comment>
<feature type="region of interest" description="Disordered" evidence="1">
    <location>
        <begin position="134"/>
        <end position="174"/>
    </location>
</feature>